<feature type="compositionally biased region" description="Pro residues" evidence="1">
    <location>
        <begin position="453"/>
        <end position="465"/>
    </location>
</feature>
<sequence length="538" mass="59160">MLATLIEEGRKQDEERHKDVNDTLREILATVRRLETLCSAQASNGSAVPAPNSPPAEQLECPNPQPSDELNAIVTRVVNGARERIGAKKGGPEENSIKDHARTAWYGMLGINAAKDVRPFFVNSNGGLDTLPAFAKDPVTGYCTPYPNWKVSLAKQTAWIPTYLLRFRAIIPNDNNELSRTLRGMTDEQILIVLHDGPWKSARKAWRDLKKSDGEIKVMQSNARRYQRTDRKVTFRKKYLGGMPQFRGADWTHISHAGFMSADESDSEGELTTMRPNFRGTWLNNLYGAMDVAEGQRIRDRLGPTARIPARRIQIVDRPIPQLEHGSGAGTIPVQIAVSSLSKAWRDAHPDELKQAAPLINFRLTNKPSIDDFLSQHPAGEDSTNELGHDDGGAVGGHIDFPIDPQILQADSQSQVNVMVSETIVDPTVSPEEELETSIFPPYNTFGASSSEMPPPPVLDEPPQAPNLDQPLPKKRGPGRPRKSTTNSTEVAGPSTRTRNHPSTQGNPKGQSAELHGGKTTQAKKRGPGRPTGSKHKE</sequence>
<dbReference type="Proteomes" id="UP000044841">
    <property type="component" value="Unassembled WGS sequence"/>
</dbReference>
<proteinExistence type="predicted"/>
<feature type="region of interest" description="Disordered" evidence="1">
    <location>
        <begin position="42"/>
        <end position="68"/>
    </location>
</feature>
<evidence type="ECO:0000256" key="1">
    <source>
        <dbReference type="SAM" id="MobiDB-lite"/>
    </source>
</evidence>
<reference evidence="2 3" key="1">
    <citation type="submission" date="2015-07" db="EMBL/GenBank/DDBJ databases">
        <authorList>
            <person name="Noorani M."/>
        </authorList>
    </citation>
    <scope>NUCLEOTIDE SEQUENCE [LARGE SCALE GENOMIC DNA]</scope>
    <source>
        <strain evidence="2">BBA 69670</strain>
    </source>
</reference>
<dbReference type="EMBL" id="CYGV01001438">
    <property type="protein sequence ID" value="CUA74377.1"/>
    <property type="molecule type" value="Genomic_DNA"/>
</dbReference>
<evidence type="ECO:0000313" key="3">
    <source>
        <dbReference type="Proteomes" id="UP000044841"/>
    </source>
</evidence>
<dbReference type="AlphaFoldDB" id="A0A0K6G6Y3"/>
<gene>
    <name evidence="2" type="ORF">RSOLAG22IIIB_11171</name>
</gene>
<protein>
    <submittedName>
        <fullName evidence="2">Uncharacterized protein</fullName>
    </submittedName>
</protein>
<keyword evidence="3" id="KW-1185">Reference proteome</keyword>
<feature type="compositionally biased region" description="Polar residues" evidence="1">
    <location>
        <begin position="484"/>
        <end position="510"/>
    </location>
</feature>
<feature type="compositionally biased region" description="Basic residues" evidence="1">
    <location>
        <begin position="473"/>
        <end position="483"/>
    </location>
</feature>
<feature type="region of interest" description="Disordered" evidence="1">
    <location>
        <begin position="427"/>
        <end position="538"/>
    </location>
</feature>
<accession>A0A0K6G6Y3</accession>
<feature type="compositionally biased region" description="Basic residues" evidence="1">
    <location>
        <begin position="522"/>
        <end position="538"/>
    </location>
</feature>
<evidence type="ECO:0000313" key="2">
    <source>
        <dbReference type="EMBL" id="CUA74377.1"/>
    </source>
</evidence>
<feature type="region of interest" description="Disordered" evidence="1">
    <location>
        <begin position="371"/>
        <end position="391"/>
    </location>
</feature>
<organism evidence="2 3">
    <name type="scientific">Rhizoctonia solani</name>
    <dbReference type="NCBI Taxonomy" id="456999"/>
    <lineage>
        <taxon>Eukaryota</taxon>
        <taxon>Fungi</taxon>
        <taxon>Dikarya</taxon>
        <taxon>Basidiomycota</taxon>
        <taxon>Agaricomycotina</taxon>
        <taxon>Agaricomycetes</taxon>
        <taxon>Cantharellales</taxon>
        <taxon>Ceratobasidiaceae</taxon>
        <taxon>Rhizoctonia</taxon>
    </lineage>
</organism>
<name>A0A0K6G6Y3_9AGAM</name>